<feature type="compositionally biased region" description="Polar residues" evidence="1">
    <location>
        <begin position="79"/>
        <end position="93"/>
    </location>
</feature>
<dbReference type="Proteomes" id="UP000232883">
    <property type="component" value="Chromosome"/>
</dbReference>
<evidence type="ECO:0000313" key="3">
    <source>
        <dbReference type="EMBL" id="AUD04196.1"/>
    </source>
</evidence>
<evidence type="ECO:0000313" key="4">
    <source>
        <dbReference type="Proteomes" id="UP000232883"/>
    </source>
</evidence>
<evidence type="ECO:0000256" key="1">
    <source>
        <dbReference type="SAM" id="MobiDB-lite"/>
    </source>
</evidence>
<sequence>MNFLGFIAIVIAVTGVVWLLQLLFQDKGRIDINLSVGRRSSSELGQVKGEKEIVDPVAKSAESLSILGDVVLTAGGPLSQRTSSNSQLGQTESAGELASATHTAPKPNSADTSDPSPEDTYINQALADETFEDYTTESILKEDQEGIRTPALGQIKLSPFASITDQLPAESFAKPQTPEQIEAMFDLLRESTRRIEQQMMALYAVVRTQSMHPAGEVTSIETDESINGQGNKSLPQEETGVNVYDFDDDEAAPDNAFGSGLNQQLGGLTDEAERGVEYLTLEELGGELPADACKTYDLSEITEPVEDQPKELLPYLASLNRTGELSYDIVESIKKKEPTKVVRHRVRQLIRAIDHYRLNNDSNAAIRVTAVMSQLPTDLGKYAPAIYDIGRKFGLAAPEELAEPVEADEIEND</sequence>
<dbReference type="KEGG" id="spir:CWM47_21565"/>
<feature type="region of interest" description="Disordered" evidence="1">
    <location>
        <begin position="78"/>
        <end position="120"/>
    </location>
</feature>
<feature type="transmembrane region" description="Helical" evidence="2">
    <location>
        <begin position="6"/>
        <end position="24"/>
    </location>
</feature>
<accession>A0A2K8Z2T8</accession>
<keyword evidence="4" id="KW-1185">Reference proteome</keyword>
<reference evidence="3 4" key="1">
    <citation type="submission" date="2017-11" db="EMBL/GenBank/DDBJ databases">
        <title>Taxonomic description and genome sequences of Spirosoma HA7 sp. nov., isolated from pollen microhabitat of Corylus avellana.</title>
        <authorList>
            <person name="Ambika Manirajan B."/>
            <person name="Suarez C."/>
            <person name="Ratering S."/>
            <person name="Geissler-Plaum R."/>
            <person name="Cardinale M."/>
            <person name="Sylvia S."/>
        </authorList>
    </citation>
    <scope>NUCLEOTIDE SEQUENCE [LARGE SCALE GENOMIC DNA]</scope>
    <source>
        <strain evidence="3 4">HA7</strain>
    </source>
</reference>
<keyword evidence="2" id="KW-0472">Membrane</keyword>
<dbReference type="RefSeq" id="WP_100990262.1">
    <property type="nucleotide sequence ID" value="NZ_CP025096.1"/>
</dbReference>
<dbReference type="EMBL" id="CP025096">
    <property type="protein sequence ID" value="AUD04196.1"/>
    <property type="molecule type" value="Genomic_DNA"/>
</dbReference>
<proteinExistence type="predicted"/>
<keyword evidence="2" id="KW-0812">Transmembrane</keyword>
<gene>
    <name evidence="3" type="ORF">CWM47_21565</name>
</gene>
<keyword evidence="2" id="KW-1133">Transmembrane helix</keyword>
<dbReference type="AlphaFoldDB" id="A0A2K8Z2T8"/>
<evidence type="ECO:0000256" key="2">
    <source>
        <dbReference type="SAM" id="Phobius"/>
    </source>
</evidence>
<protein>
    <submittedName>
        <fullName evidence="3">Uncharacterized protein</fullName>
    </submittedName>
</protein>
<organism evidence="3 4">
    <name type="scientific">Spirosoma pollinicola</name>
    <dbReference type="NCBI Taxonomy" id="2057025"/>
    <lineage>
        <taxon>Bacteria</taxon>
        <taxon>Pseudomonadati</taxon>
        <taxon>Bacteroidota</taxon>
        <taxon>Cytophagia</taxon>
        <taxon>Cytophagales</taxon>
        <taxon>Cytophagaceae</taxon>
        <taxon>Spirosoma</taxon>
    </lineage>
</organism>
<name>A0A2K8Z2T8_9BACT</name>